<dbReference type="InterPro" id="IPR036663">
    <property type="entry name" value="Fumarylacetoacetase_C_sf"/>
</dbReference>
<dbReference type="SUPFAM" id="SSF56529">
    <property type="entry name" value="FAH"/>
    <property type="match status" value="1"/>
</dbReference>
<dbReference type="Proteomes" id="UP000007879">
    <property type="component" value="Unassembled WGS sequence"/>
</dbReference>
<evidence type="ECO:0000313" key="17">
    <source>
        <dbReference type="Proteomes" id="UP000007879"/>
    </source>
</evidence>
<evidence type="ECO:0000256" key="13">
    <source>
        <dbReference type="ARBA" id="ARBA00047973"/>
    </source>
</evidence>
<comment type="similarity">
    <text evidence="1">Belongs to the FAH family.</text>
</comment>
<keyword evidence="3" id="KW-0479">Metal-binding</keyword>
<dbReference type="GO" id="GO:0047621">
    <property type="term" value="F:acylpyruvate hydrolase activity"/>
    <property type="evidence" value="ECO:0007669"/>
    <property type="project" value="UniProtKB-EC"/>
</dbReference>
<dbReference type="InterPro" id="IPR011234">
    <property type="entry name" value="Fumarylacetoacetase-like_C"/>
</dbReference>
<keyword evidence="17" id="KW-1185">Reference proteome</keyword>
<evidence type="ECO:0000256" key="12">
    <source>
        <dbReference type="ARBA" id="ARBA00047963"/>
    </source>
</evidence>
<dbReference type="EC" id="5.3.2.2" evidence="9"/>
<evidence type="ECO:0000256" key="1">
    <source>
        <dbReference type="ARBA" id="ARBA00010211"/>
    </source>
</evidence>
<gene>
    <name evidence="16" type="primary">100634473</name>
</gene>
<evidence type="ECO:0000256" key="8">
    <source>
        <dbReference type="ARBA" id="ARBA00044911"/>
    </source>
</evidence>
<evidence type="ECO:0000256" key="9">
    <source>
        <dbReference type="ARBA" id="ARBA00044973"/>
    </source>
</evidence>
<dbReference type="Gene3D" id="3.90.850.10">
    <property type="entry name" value="Fumarylacetoacetase-like, C-terminal domain"/>
    <property type="match status" value="1"/>
</dbReference>
<protein>
    <recommendedName>
        <fullName evidence="10">Oxaloacetate tautomerase FAHD1, mitochondrial</fullName>
        <ecNumber evidence="5">3.7.1.5</ecNumber>
        <ecNumber evidence="2">4.1.1.112</ecNumber>
        <ecNumber evidence="9">5.3.2.2</ecNumber>
    </recommendedName>
    <alternativeName>
        <fullName evidence="7">Acylpyruvase FAHD1</fullName>
    </alternativeName>
    <alternativeName>
        <fullName evidence="6">Fumarylacetoacetate hydrolase domain-containing protein 1</fullName>
    </alternativeName>
    <alternativeName>
        <fullName evidence="4">Oxaloacetate decarboxylase</fullName>
    </alternativeName>
</protein>
<reference evidence="16" key="2">
    <citation type="submission" date="2017-05" db="UniProtKB">
        <authorList>
            <consortium name="EnsemblMetazoa"/>
        </authorList>
    </citation>
    <scope>IDENTIFICATION</scope>
</reference>
<dbReference type="GO" id="GO:0008948">
    <property type="term" value="F:oxaloacetate decarboxylase activity"/>
    <property type="evidence" value="ECO:0007669"/>
    <property type="project" value="UniProtKB-EC"/>
</dbReference>
<dbReference type="GO" id="GO:0005739">
    <property type="term" value="C:mitochondrion"/>
    <property type="evidence" value="ECO:0007669"/>
    <property type="project" value="TreeGrafter"/>
</dbReference>
<comment type="catalytic activity">
    <reaction evidence="11">
        <text>a 3-acylpyruvate + H2O = a carboxylate + pyruvate + H(+)</text>
        <dbReference type="Rhea" id="RHEA:19009"/>
        <dbReference type="ChEBI" id="CHEBI:15361"/>
        <dbReference type="ChEBI" id="CHEBI:15377"/>
        <dbReference type="ChEBI" id="CHEBI:15378"/>
        <dbReference type="ChEBI" id="CHEBI:29067"/>
        <dbReference type="ChEBI" id="CHEBI:57278"/>
        <dbReference type="EC" id="3.7.1.5"/>
    </reaction>
</comment>
<dbReference type="AlphaFoldDB" id="A0A1X7VEK3"/>
<dbReference type="KEGG" id="aqu:100634473"/>
<dbReference type="GO" id="GO:0046872">
    <property type="term" value="F:metal ion binding"/>
    <property type="evidence" value="ECO:0007669"/>
    <property type="project" value="UniProtKB-KW"/>
</dbReference>
<dbReference type="EC" id="3.7.1.5" evidence="5"/>
<dbReference type="PANTHER" id="PTHR11820:SF7">
    <property type="entry name" value="ACYLPYRUVASE FAHD1, MITOCHONDRIAL"/>
    <property type="match status" value="1"/>
</dbReference>
<evidence type="ECO:0000256" key="2">
    <source>
        <dbReference type="ARBA" id="ARBA00012947"/>
    </source>
</evidence>
<organism evidence="16">
    <name type="scientific">Amphimedon queenslandica</name>
    <name type="common">Sponge</name>
    <dbReference type="NCBI Taxonomy" id="400682"/>
    <lineage>
        <taxon>Eukaryota</taxon>
        <taxon>Metazoa</taxon>
        <taxon>Porifera</taxon>
        <taxon>Demospongiae</taxon>
        <taxon>Heteroscleromorpha</taxon>
        <taxon>Haplosclerida</taxon>
        <taxon>Niphatidae</taxon>
        <taxon>Amphimedon</taxon>
    </lineage>
</organism>
<dbReference type="eggNOG" id="KOG1535">
    <property type="taxonomic scope" value="Eukaryota"/>
</dbReference>
<dbReference type="GO" id="GO:0019752">
    <property type="term" value="P:carboxylic acid metabolic process"/>
    <property type="evidence" value="ECO:0007669"/>
    <property type="project" value="UniProtKB-ARBA"/>
</dbReference>
<dbReference type="EnsemblMetazoa" id="Aqu2.1.38149_001">
    <property type="protein sequence ID" value="Aqu2.1.38149_001"/>
    <property type="gene ID" value="Aqu2.1.38149"/>
</dbReference>
<dbReference type="STRING" id="400682.A0A1X7VEK3"/>
<dbReference type="EC" id="4.1.1.112" evidence="2"/>
<dbReference type="PANTHER" id="PTHR11820">
    <property type="entry name" value="ACYLPYRUVASE"/>
    <property type="match status" value="1"/>
</dbReference>
<evidence type="ECO:0000256" key="14">
    <source>
        <dbReference type="ARBA" id="ARBA00048846"/>
    </source>
</evidence>
<dbReference type="OMA" id="NCRKVIC"/>
<comment type="catalytic activity">
    <reaction evidence="14">
        <text>acetylpyruvate + H2O = acetate + pyruvate + H(+)</text>
        <dbReference type="Rhea" id="RHEA:16097"/>
        <dbReference type="ChEBI" id="CHEBI:15360"/>
        <dbReference type="ChEBI" id="CHEBI:15361"/>
        <dbReference type="ChEBI" id="CHEBI:15377"/>
        <dbReference type="ChEBI" id="CHEBI:15378"/>
        <dbReference type="ChEBI" id="CHEBI:30089"/>
    </reaction>
</comment>
<evidence type="ECO:0000256" key="4">
    <source>
        <dbReference type="ARBA" id="ARBA00032305"/>
    </source>
</evidence>
<dbReference type="GO" id="GO:0018773">
    <property type="term" value="F:acetylpyruvate hydrolase activity"/>
    <property type="evidence" value="ECO:0007669"/>
    <property type="project" value="TreeGrafter"/>
</dbReference>
<comment type="catalytic activity">
    <reaction evidence="8">
        <text>oxaloacetate = enol-oxaloacetate</text>
        <dbReference type="Rhea" id="RHEA:16021"/>
        <dbReference type="ChEBI" id="CHEBI:16452"/>
        <dbReference type="ChEBI" id="CHEBI:17479"/>
        <dbReference type="EC" id="5.3.2.2"/>
    </reaction>
    <physiologicalReaction direction="right-to-left" evidence="8">
        <dbReference type="Rhea" id="RHEA:16023"/>
    </physiologicalReaction>
</comment>
<evidence type="ECO:0000259" key="15">
    <source>
        <dbReference type="Pfam" id="PF01557"/>
    </source>
</evidence>
<dbReference type="FunFam" id="3.90.850.10:FF:000003">
    <property type="entry name" value="Fumarylacetoacetate hydrolase domain-containing 1"/>
    <property type="match status" value="1"/>
</dbReference>
<dbReference type="InParanoid" id="A0A1X7VEK3"/>
<comment type="catalytic activity">
    <reaction evidence="13">
        <text>oxaloacetate + H(+) = pyruvate + CO2</text>
        <dbReference type="Rhea" id="RHEA:15641"/>
        <dbReference type="ChEBI" id="CHEBI:15361"/>
        <dbReference type="ChEBI" id="CHEBI:15378"/>
        <dbReference type="ChEBI" id="CHEBI:16452"/>
        <dbReference type="ChEBI" id="CHEBI:16526"/>
        <dbReference type="EC" id="4.1.1.112"/>
    </reaction>
</comment>
<evidence type="ECO:0000313" key="16">
    <source>
        <dbReference type="EnsemblMetazoa" id="Aqu2.1.38149_001"/>
    </source>
</evidence>
<proteinExistence type="inferred from homology"/>
<name>A0A1X7VEK3_AMPQE</name>
<dbReference type="OrthoDB" id="411064at2759"/>
<dbReference type="Pfam" id="PF01557">
    <property type="entry name" value="FAA_hydrolase"/>
    <property type="match status" value="1"/>
</dbReference>
<sequence length="217" mass="23529">MSSGRLQDFVKFGRKIIAVGRNYRSHAAELGNPVPKEPLLFLKPVSSYVEMGGAIEVPERVQELHYEVELGVVVNGSGRDIPESSAMEYVGGYALALDMTSRDLQSAAKKSGHPWSVAKGYDTFCPISPFIEKEKVNPSAARLWLKVDGETKQNGVTTDMIFSVPYLISYISSIMTLETGDLILTGTPEGVGPVVPGQVITAGIEGVVQVEFPVKKR</sequence>
<evidence type="ECO:0000256" key="10">
    <source>
        <dbReference type="ARBA" id="ARBA00044980"/>
    </source>
</evidence>
<dbReference type="GO" id="GO:0050163">
    <property type="term" value="F:oxaloacetate tautomerase activity"/>
    <property type="evidence" value="ECO:0007669"/>
    <property type="project" value="UniProtKB-EC"/>
</dbReference>
<evidence type="ECO:0000256" key="11">
    <source>
        <dbReference type="ARBA" id="ARBA00047858"/>
    </source>
</evidence>
<reference evidence="17" key="1">
    <citation type="journal article" date="2010" name="Nature">
        <title>The Amphimedon queenslandica genome and the evolution of animal complexity.</title>
        <authorList>
            <person name="Srivastava M."/>
            <person name="Simakov O."/>
            <person name="Chapman J."/>
            <person name="Fahey B."/>
            <person name="Gauthier M.E."/>
            <person name="Mitros T."/>
            <person name="Richards G.S."/>
            <person name="Conaco C."/>
            <person name="Dacre M."/>
            <person name="Hellsten U."/>
            <person name="Larroux C."/>
            <person name="Putnam N.H."/>
            <person name="Stanke M."/>
            <person name="Adamska M."/>
            <person name="Darling A."/>
            <person name="Degnan S.M."/>
            <person name="Oakley T.H."/>
            <person name="Plachetzki D.C."/>
            <person name="Zhai Y."/>
            <person name="Adamski M."/>
            <person name="Calcino A."/>
            <person name="Cummins S.F."/>
            <person name="Goodstein D.M."/>
            <person name="Harris C."/>
            <person name="Jackson D.J."/>
            <person name="Leys S.P."/>
            <person name="Shu S."/>
            <person name="Woodcroft B.J."/>
            <person name="Vervoort M."/>
            <person name="Kosik K.S."/>
            <person name="Manning G."/>
            <person name="Degnan B.M."/>
            <person name="Rokhsar D.S."/>
        </authorList>
    </citation>
    <scope>NUCLEOTIDE SEQUENCE [LARGE SCALE GENOMIC DNA]</scope>
</reference>
<accession>A0A1X7VEK3</accession>
<feature type="domain" description="Fumarylacetoacetase-like C-terminal" evidence="15">
    <location>
        <begin position="15"/>
        <end position="214"/>
    </location>
</feature>
<evidence type="ECO:0000256" key="5">
    <source>
        <dbReference type="ARBA" id="ARBA00039040"/>
    </source>
</evidence>
<evidence type="ECO:0000256" key="3">
    <source>
        <dbReference type="ARBA" id="ARBA00022723"/>
    </source>
</evidence>
<comment type="catalytic activity">
    <reaction evidence="12">
        <text>3-fumarylpyruvate + H2O = fumarate + pyruvate + H(+)</text>
        <dbReference type="Rhea" id="RHEA:26168"/>
        <dbReference type="ChEBI" id="CHEBI:15361"/>
        <dbReference type="ChEBI" id="CHEBI:15377"/>
        <dbReference type="ChEBI" id="CHEBI:15378"/>
        <dbReference type="ChEBI" id="CHEBI:16854"/>
        <dbReference type="ChEBI" id="CHEBI:29806"/>
    </reaction>
</comment>
<dbReference type="FunCoup" id="A0A1X7VEK3">
    <property type="interactions" value="748"/>
</dbReference>
<evidence type="ECO:0000256" key="6">
    <source>
        <dbReference type="ARBA" id="ARBA00042340"/>
    </source>
</evidence>
<dbReference type="EnsemblMetazoa" id="XM_003384628.3">
    <property type="protein sequence ID" value="XP_003384676.1"/>
    <property type="gene ID" value="LOC100634473"/>
</dbReference>
<evidence type="ECO:0000256" key="7">
    <source>
        <dbReference type="ARBA" id="ARBA00044830"/>
    </source>
</evidence>